<dbReference type="PANTHER" id="PTHR34820">
    <property type="entry name" value="INNER MEMBRANE PROTEIN YEBZ"/>
    <property type="match status" value="1"/>
</dbReference>
<feature type="chain" id="PRO_5037878765" evidence="7">
    <location>
        <begin position="32"/>
        <end position="215"/>
    </location>
</feature>
<feature type="signal peptide" evidence="7">
    <location>
        <begin position="1"/>
        <end position="31"/>
    </location>
</feature>
<organism evidence="9 10">
    <name type="scientific">Phycicoccus avicenniae</name>
    <dbReference type="NCBI Taxonomy" id="2828860"/>
    <lineage>
        <taxon>Bacteria</taxon>
        <taxon>Bacillati</taxon>
        <taxon>Actinomycetota</taxon>
        <taxon>Actinomycetes</taxon>
        <taxon>Micrococcales</taxon>
        <taxon>Intrasporangiaceae</taxon>
        <taxon>Phycicoccus</taxon>
    </lineage>
</organism>
<keyword evidence="4" id="KW-0186">Copper</keyword>
<dbReference type="RefSeq" id="WP_211602070.1">
    <property type="nucleotide sequence ID" value="NZ_JAGSNF010000006.1"/>
</dbReference>
<evidence type="ECO:0000256" key="5">
    <source>
        <dbReference type="SAM" id="MobiDB-lite"/>
    </source>
</evidence>
<dbReference type="InterPro" id="IPR032694">
    <property type="entry name" value="CopC/D"/>
</dbReference>
<keyword evidence="10" id="KW-1185">Reference proteome</keyword>
<dbReference type="InterPro" id="IPR007348">
    <property type="entry name" value="CopC_dom"/>
</dbReference>
<keyword evidence="6" id="KW-0812">Transmembrane</keyword>
<accession>A0A941D885</accession>
<feature type="region of interest" description="Disordered" evidence="5">
    <location>
        <begin position="125"/>
        <end position="180"/>
    </location>
</feature>
<dbReference type="InterPro" id="IPR014756">
    <property type="entry name" value="Ig_E-set"/>
</dbReference>
<dbReference type="GO" id="GO:0046688">
    <property type="term" value="P:response to copper ion"/>
    <property type="evidence" value="ECO:0007669"/>
    <property type="project" value="InterPro"/>
</dbReference>
<feature type="domain" description="CopC" evidence="8">
    <location>
        <begin position="41"/>
        <end position="131"/>
    </location>
</feature>
<dbReference type="PANTHER" id="PTHR34820:SF4">
    <property type="entry name" value="INNER MEMBRANE PROTEIN YEBZ"/>
    <property type="match status" value="1"/>
</dbReference>
<feature type="compositionally biased region" description="Low complexity" evidence="5">
    <location>
        <begin position="131"/>
        <end position="180"/>
    </location>
</feature>
<dbReference type="EMBL" id="JAGSNF010000006">
    <property type="protein sequence ID" value="MBR7742908.1"/>
    <property type="molecule type" value="Genomic_DNA"/>
</dbReference>
<dbReference type="Gene3D" id="2.60.40.1220">
    <property type="match status" value="1"/>
</dbReference>
<comment type="subcellular location">
    <subcellularLocation>
        <location evidence="1">Cell envelope</location>
    </subcellularLocation>
</comment>
<keyword evidence="3 7" id="KW-0732">Signal</keyword>
<evidence type="ECO:0000256" key="2">
    <source>
        <dbReference type="ARBA" id="ARBA00022723"/>
    </source>
</evidence>
<keyword evidence="2" id="KW-0479">Metal-binding</keyword>
<dbReference type="Pfam" id="PF04234">
    <property type="entry name" value="CopC"/>
    <property type="match status" value="1"/>
</dbReference>
<evidence type="ECO:0000313" key="9">
    <source>
        <dbReference type="EMBL" id="MBR7742908.1"/>
    </source>
</evidence>
<dbReference type="Proteomes" id="UP000677016">
    <property type="component" value="Unassembled WGS sequence"/>
</dbReference>
<evidence type="ECO:0000256" key="4">
    <source>
        <dbReference type="ARBA" id="ARBA00023008"/>
    </source>
</evidence>
<gene>
    <name evidence="9" type="ORF">KC207_06345</name>
</gene>
<reference evidence="9" key="1">
    <citation type="submission" date="2021-04" db="EMBL/GenBank/DDBJ databases">
        <title>Phycicoccus avicenniae sp. nov., a novel endophytic actinomycetes isolated from branch of Avicennia mariana.</title>
        <authorList>
            <person name="Tuo L."/>
        </authorList>
    </citation>
    <scope>NUCLEOTIDE SEQUENCE</scope>
    <source>
        <strain evidence="9">BSK3Z-2</strain>
    </source>
</reference>
<comment type="caution">
    <text evidence="9">The sequence shown here is derived from an EMBL/GenBank/DDBJ whole genome shotgun (WGS) entry which is preliminary data.</text>
</comment>
<dbReference type="InterPro" id="IPR014755">
    <property type="entry name" value="Cu-Rt/internalin_Ig-like"/>
</dbReference>
<evidence type="ECO:0000256" key="7">
    <source>
        <dbReference type="SAM" id="SignalP"/>
    </source>
</evidence>
<proteinExistence type="predicted"/>
<evidence type="ECO:0000256" key="6">
    <source>
        <dbReference type="SAM" id="Phobius"/>
    </source>
</evidence>
<keyword evidence="6" id="KW-0472">Membrane</keyword>
<keyword evidence="6" id="KW-1133">Transmembrane helix</keyword>
<evidence type="ECO:0000313" key="10">
    <source>
        <dbReference type="Proteomes" id="UP000677016"/>
    </source>
</evidence>
<protein>
    <submittedName>
        <fullName evidence="9">Copper resistance protein CopC</fullName>
    </submittedName>
</protein>
<sequence>MFTRRMSTAVAVVVVAAVILALVASFLPALAAPRPAALPAHAQLLGSSPQDGASVDTADEVVLSFNEEVGEDFLQVVVEGPDGDEADGAARVDGRDVVQPLAADLPAGEHTVTYRVVSVDGHPVSGSVTFTTTQEPETAEPTPSAEPSTSAAPSPSASAEPTPEATATTSPDTEETAATSSGTPAWLIVSLLVLALALVAVTGLVVRRARDRQDG</sequence>
<dbReference type="AlphaFoldDB" id="A0A941D885"/>
<dbReference type="GO" id="GO:0030313">
    <property type="term" value="C:cell envelope"/>
    <property type="evidence" value="ECO:0007669"/>
    <property type="project" value="UniProtKB-SubCell"/>
</dbReference>
<dbReference type="SUPFAM" id="SSF81296">
    <property type="entry name" value="E set domains"/>
    <property type="match status" value="1"/>
</dbReference>
<evidence type="ECO:0000256" key="1">
    <source>
        <dbReference type="ARBA" id="ARBA00004196"/>
    </source>
</evidence>
<dbReference type="GO" id="GO:0005886">
    <property type="term" value="C:plasma membrane"/>
    <property type="evidence" value="ECO:0007669"/>
    <property type="project" value="TreeGrafter"/>
</dbReference>
<dbReference type="GO" id="GO:0006825">
    <property type="term" value="P:copper ion transport"/>
    <property type="evidence" value="ECO:0007669"/>
    <property type="project" value="InterPro"/>
</dbReference>
<dbReference type="GO" id="GO:0005507">
    <property type="term" value="F:copper ion binding"/>
    <property type="evidence" value="ECO:0007669"/>
    <property type="project" value="InterPro"/>
</dbReference>
<feature type="transmembrane region" description="Helical" evidence="6">
    <location>
        <begin position="185"/>
        <end position="206"/>
    </location>
</feature>
<evidence type="ECO:0000256" key="3">
    <source>
        <dbReference type="ARBA" id="ARBA00022729"/>
    </source>
</evidence>
<name>A0A941D885_9MICO</name>
<evidence type="ECO:0000259" key="8">
    <source>
        <dbReference type="Pfam" id="PF04234"/>
    </source>
</evidence>
<dbReference type="GO" id="GO:0042597">
    <property type="term" value="C:periplasmic space"/>
    <property type="evidence" value="ECO:0007669"/>
    <property type="project" value="InterPro"/>
</dbReference>